<evidence type="ECO:0000256" key="1">
    <source>
        <dbReference type="SAM" id="SignalP"/>
    </source>
</evidence>
<name>A0A1Y5F7N7_9BACT</name>
<feature type="signal peptide" evidence="1">
    <location>
        <begin position="1"/>
        <end position="19"/>
    </location>
</feature>
<feature type="chain" id="PRO_5013391490" evidence="1">
    <location>
        <begin position="20"/>
        <end position="326"/>
    </location>
</feature>
<dbReference type="EMBL" id="MAAO01000006">
    <property type="protein sequence ID" value="OUR96893.1"/>
    <property type="molecule type" value="Genomic_DNA"/>
</dbReference>
<dbReference type="Proteomes" id="UP000196531">
    <property type="component" value="Unassembled WGS sequence"/>
</dbReference>
<protein>
    <submittedName>
        <fullName evidence="2">Uncharacterized protein</fullName>
    </submittedName>
</protein>
<sequence>MKFTLCIFTTLFLQSLAFAGTCPELESGRYVCSPIEEDRTYVIELTTSGNYFNFKFDNSDKDYIADNEQHVETSRNRAYKARCEDKTLFISRRRLDDKRNVYLTTRSEIENGYKIVFQRQFNGELKEKSETHCIRKDAYSLNDLMNEEAVEINFDEKRVLGPKDGAIEMVSYRDIGDSRDSSTNYLINTILKRYGNNLKFIQKHINPTRNRSAEIRANYYEVVLRIFPNLAVDFLNYATYFNSGSPEEVAKSMKSHLERNGARIGMSFIMQTKREAQGPTLRNDSMEARQLGITRSGLVINGRILPKEVSREEVMALLDEILAESI</sequence>
<evidence type="ECO:0000313" key="2">
    <source>
        <dbReference type="EMBL" id="OUR96893.1"/>
    </source>
</evidence>
<reference evidence="3" key="1">
    <citation type="journal article" date="2017" name="Proc. Natl. Acad. Sci. U.S.A.">
        <title>Simulation of Deepwater Horizon oil plume reveals substrate specialization within a complex community of hydrocarbon-degraders.</title>
        <authorList>
            <person name="Hu P."/>
            <person name="Dubinsky E.A."/>
            <person name="Probst A.J."/>
            <person name="Wang J."/>
            <person name="Sieber C.M.K."/>
            <person name="Tom L.M."/>
            <person name="Gardinali P."/>
            <person name="Banfield J.F."/>
            <person name="Atlas R.M."/>
            <person name="Andersen G.L."/>
        </authorList>
    </citation>
    <scope>NUCLEOTIDE SEQUENCE [LARGE SCALE GENOMIC DNA]</scope>
</reference>
<evidence type="ECO:0000313" key="3">
    <source>
        <dbReference type="Proteomes" id="UP000196531"/>
    </source>
</evidence>
<comment type="caution">
    <text evidence="2">The sequence shown here is derived from an EMBL/GenBank/DDBJ whole genome shotgun (WGS) entry which is preliminary data.</text>
</comment>
<keyword evidence="1" id="KW-0732">Signal</keyword>
<accession>A0A1Y5F7N7</accession>
<organism evidence="2 3">
    <name type="scientific">Halobacteriovorax marinus</name>
    <dbReference type="NCBI Taxonomy" id="97084"/>
    <lineage>
        <taxon>Bacteria</taxon>
        <taxon>Pseudomonadati</taxon>
        <taxon>Bdellovibrionota</taxon>
        <taxon>Bacteriovoracia</taxon>
        <taxon>Bacteriovoracales</taxon>
        <taxon>Halobacteriovoraceae</taxon>
        <taxon>Halobacteriovorax</taxon>
    </lineage>
</organism>
<proteinExistence type="predicted"/>
<gene>
    <name evidence="2" type="ORF">A9Q84_11190</name>
</gene>
<dbReference type="AlphaFoldDB" id="A0A1Y5F7N7"/>